<name>A0A0U2ZRZ3_CITFR</name>
<evidence type="ECO:0000313" key="1">
    <source>
        <dbReference type="EMBL" id="ALT06337.1"/>
    </source>
</evidence>
<dbReference type="AlphaFoldDB" id="A0A0U2ZRZ3"/>
<dbReference type="EMBL" id="KU176944">
    <property type="protein sequence ID" value="ALT06337.1"/>
    <property type="molecule type" value="Genomic_DNA"/>
</dbReference>
<accession>A0A0U2ZRZ3</accession>
<reference evidence="1" key="1">
    <citation type="submission" date="2015-11" db="EMBL/GenBank/DDBJ databases">
        <authorList>
            <person name="Zong Z."/>
            <person name="Wu W."/>
            <person name="Feng Y."/>
        </authorList>
    </citation>
    <scope>NUCLEOTIDE SEQUENCE</scope>
    <source>
        <strain evidence="1">WCHCF65</strain>
        <plasmid evidence="1">pKPC2_CF65</plasmid>
    </source>
</reference>
<evidence type="ECO:0008006" key="2">
    <source>
        <dbReference type="Google" id="ProtNLM"/>
    </source>
</evidence>
<proteinExistence type="predicted"/>
<protein>
    <recommendedName>
        <fullName evidence="2">Chaperonin</fullName>
    </recommendedName>
</protein>
<sequence>MTNKKNKTSLYQAVADEQIGDAMLKVNTPAPADAPAKREVRTKTLKAIPASYFDAHQALRDSNRTVLDFSSYIMEALREKFERDGAL</sequence>
<dbReference type="GeneID" id="93757160"/>
<gene>
    <name evidence="1" type="ORF">pKPC2_CF65_00034</name>
</gene>
<keyword evidence="1" id="KW-0614">Plasmid</keyword>
<dbReference type="RefSeq" id="WP_053389863.1">
    <property type="nucleotide sequence ID" value="NZ_KU176944.1"/>
</dbReference>
<geneLocation type="plasmid" evidence="1">
    <name>pKPC2_CF65</name>
</geneLocation>
<organism evidence="1">
    <name type="scientific">Citrobacter freundii</name>
    <dbReference type="NCBI Taxonomy" id="546"/>
    <lineage>
        <taxon>Bacteria</taxon>
        <taxon>Pseudomonadati</taxon>
        <taxon>Pseudomonadota</taxon>
        <taxon>Gammaproteobacteria</taxon>
        <taxon>Enterobacterales</taxon>
        <taxon>Enterobacteriaceae</taxon>
        <taxon>Citrobacter</taxon>
        <taxon>Citrobacter freundii complex</taxon>
    </lineage>
</organism>